<dbReference type="PANTHER" id="PTHR42884">
    <property type="entry name" value="PROPROTEIN CONVERTASE SUBTILISIN/KEXIN-RELATED"/>
    <property type="match status" value="1"/>
</dbReference>
<evidence type="ECO:0000256" key="1">
    <source>
        <dbReference type="ARBA" id="ARBA00022670"/>
    </source>
</evidence>
<dbReference type="InterPro" id="IPR000209">
    <property type="entry name" value="Peptidase_S8/S53_dom"/>
</dbReference>
<dbReference type="PROSITE" id="PS00137">
    <property type="entry name" value="SUBTILASE_HIS"/>
    <property type="match status" value="1"/>
</dbReference>
<comment type="caution">
    <text evidence="4">Lacks conserved residue(s) required for the propagation of feature annotation.</text>
</comment>
<comment type="similarity">
    <text evidence="4">Belongs to the peptidase S8 family.</text>
</comment>
<dbReference type="AlphaFoldDB" id="A0A8G0LLP9"/>
<keyword evidence="7" id="KW-1185">Reference proteome</keyword>
<dbReference type="InterPro" id="IPR022398">
    <property type="entry name" value="Peptidase_S8_His-AS"/>
</dbReference>
<sequence>MAGVDKLHERGIKGKGVKIGIIDTGVDYLHPSLGGGFGPGYKISFGYDLVGDNYTGINTPVPDDDPLVTCAVGGHGTHVAGIIGMTDAQNQGFGLVGVAPEATIGM</sequence>
<protein>
    <recommendedName>
        <fullName evidence="5">Peptidase S8/S53 domain-containing protein</fullName>
    </recommendedName>
</protein>
<dbReference type="GO" id="GO:0004252">
    <property type="term" value="F:serine-type endopeptidase activity"/>
    <property type="evidence" value="ECO:0007669"/>
    <property type="project" value="InterPro"/>
</dbReference>
<dbReference type="InterPro" id="IPR036852">
    <property type="entry name" value="Peptidase_S8/S53_dom_sf"/>
</dbReference>
<dbReference type="Pfam" id="PF00082">
    <property type="entry name" value="Peptidase_S8"/>
    <property type="match status" value="1"/>
</dbReference>
<keyword evidence="2" id="KW-0378">Hydrolase</keyword>
<organism evidence="6 7">
    <name type="scientific">Trichoderma simmonsii</name>
    <dbReference type="NCBI Taxonomy" id="1491479"/>
    <lineage>
        <taxon>Eukaryota</taxon>
        <taxon>Fungi</taxon>
        <taxon>Dikarya</taxon>
        <taxon>Ascomycota</taxon>
        <taxon>Pezizomycotina</taxon>
        <taxon>Sordariomycetes</taxon>
        <taxon>Hypocreomycetidae</taxon>
        <taxon>Hypocreales</taxon>
        <taxon>Hypocreaceae</taxon>
        <taxon>Trichoderma</taxon>
    </lineage>
</organism>
<keyword evidence="3" id="KW-0720">Serine protease</keyword>
<evidence type="ECO:0000256" key="4">
    <source>
        <dbReference type="PROSITE-ProRule" id="PRU01240"/>
    </source>
</evidence>
<dbReference type="GO" id="GO:0016485">
    <property type="term" value="P:protein processing"/>
    <property type="evidence" value="ECO:0007669"/>
    <property type="project" value="TreeGrafter"/>
</dbReference>
<dbReference type="PROSITE" id="PS51892">
    <property type="entry name" value="SUBTILASE"/>
    <property type="match status" value="1"/>
</dbReference>
<evidence type="ECO:0000313" key="7">
    <source>
        <dbReference type="Proteomes" id="UP000826661"/>
    </source>
</evidence>
<dbReference type="GO" id="GO:0016020">
    <property type="term" value="C:membrane"/>
    <property type="evidence" value="ECO:0007669"/>
    <property type="project" value="TreeGrafter"/>
</dbReference>
<dbReference type="PANTHER" id="PTHR42884:SF14">
    <property type="entry name" value="NEUROENDOCRINE CONVERTASE 1"/>
    <property type="match status" value="1"/>
</dbReference>
<evidence type="ECO:0000256" key="2">
    <source>
        <dbReference type="ARBA" id="ARBA00022801"/>
    </source>
</evidence>
<evidence type="ECO:0000313" key="6">
    <source>
        <dbReference type="EMBL" id="QYT01891.1"/>
    </source>
</evidence>
<evidence type="ECO:0000259" key="5">
    <source>
        <dbReference type="Pfam" id="PF00082"/>
    </source>
</evidence>
<dbReference type="InterPro" id="IPR023827">
    <property type="entry name" value="Peptidase_S8_Asp-AS"/>
</dbReference>
<dbReference type="Gene3D" id="3.40.50.200">
    <property type="entry name" value="Peptidase S8/S53 domain"/>
    <property type="match status" value="1"/>
</dbReference>
<feature type="domain" description="Peptidase S8/S53" evidence="5">
    <location>
        <begin position="14"/>
        <end position="105"/>
    </location>
</feature>
<dbReference type="InterPro" id="IPR015500">
    <property type="entry name" value="Peptidase_S8_subtilisin-rel"/>
</dbReference>
<dbReference type="EMBL" id="CP075868">
    <property type="protein sequence ID" value="QYT01891.1"/>
    <property type="molecule type" value="Genomic_DNA"/>
</dbReference>
<dbReference type="PROSITE" id="PS00136">
    <property type="entry name" value="SUBTILASE_ASP"/>
    <property type="match status" value="1"/>
</dbReference>
<dbReference type="Proteomes" id="UP000826661">
    <property type="component" value="Chromosome V"/>
</dbReference>
<proteinExistence type="inferred from homology"/>
<evidence type="ECO:0000256" key="3">
    <source>
        <dbReference type="ARBA" id="ARBA00022825"/>
    </source>
</evidence>
<gene>
    <name evidence="6" type="ORF">H0G86_008904</name>
</gene>
<dbReference type="PRINTS" id="PR00723">
    <property type="entry name" value="SUBTILISIN"/>
</dbReference>
<dbReference type="SUPFAM" id="SSF52743">
    <property type="entry name" value="Subtilisin-like"/>
    <property type="match status" value="1"/>
</dbReference>
<keyword evidence="1" id="KW-0645">Protease</keyword>
<name>A0A8G0LLP9_9HYPO</name>
<accession>A0A8G0LLP9</accession>
<reference evidence="6 7" key="1">
    <citation type="journal article" date="2021" name="BMC Genomics">
        <title>Telomere-to-telomere genome assembly of asparaginase-producing Trichoderma simmonsii.</title>
        <authorList>
            <person name="Chung D."/>
            <person name="Kwon Y.M."/>
            <person name="Yang Y."/>
        </authorList>
    </citation>
    <scope>NUCLEOTIDE SEQUENCE [LARGE SCALE GENOMIC DNA]</scope>
    <source>
        <strain evidence="6 7">GH-Sj1</strain>
    </source>
</reference>